<organism evidence="2 3">
    <name type="scientific">Anaerovirgula multivorans</name>
    <dbReference type="NCBI Taxonomy" id="312168"/>
    <lineage>
        <taxon>Bacteria</taxon>
        <taxon>Bacillati</taxon>
        <taxon>Bacillota</taxon>
        <taxon>Clostridia</taxon>
        <taxon>Peptostreptococcales</taxon>
        <taxon>Natronincolaceae</taxon>
        <taxon>Anaerovirgula</taxon>
    </lineage>
</organism>
<protein>
    <recommendedName>
        <fullName evidence="4">Lipoprotein</fullName>
    </recommendedName>
</protein>
<dbReference type="RefSeq" id="WP_089281899.1">
    <property type="nucleotide sequence ID" value="NZ_FZOJ01000004.1"/>
</dbReference>
<proteinExistence type="predicted"/>
<evidence type="ECO:0000313" key="2">
    <source>
        <dbReference type="EMBL" id="SNS10933.1"/>
    </source>
</evidence>
<dbReference type="EMBL" id="FZOJ01000004">
    <property type="protein sequence ID" value="SNS10933.1"/>
    <property type="molecule type" value="Genomic_DNA"/>
</dbReference>
<keyword evidence="3" id="KW-1185">Reference proteome</keyword>
<evidence type="ECO:0000313" key="3">
    <source>
        <dbReference type="Proteomes" id="UP000198304"/>
    </source>
</evidence>
<feature type="signal peptide" evidence="1">
    <location>
        <begin position="1"/>
        <end position="22"/>
    </location>
</feature>
<keyword evidence="1" id="KW-0732">Signal</keyword>
<sequence length="504" mass="58757">MKPVKLICILILIIFYSTGCVSTDNDPSLQIVPPKNIDISIQGTWEVSGVLSQSATAEEEQEWRGRRIIFSDQYAMVGEYLLMNAGYQTKQVTAEEYLLYHYQSFHEGFNFSQQEIEVITVTDQDVFFCEILKEKDEELILKIYNDSFILKKISDEVNEELLKQLKEENSWQEKVENFPQDNLTRTGVLVGLRQTTEEKGGHLQTQSYRTLWIASENRKLHPFLQTEDIFFPRRNGFWKMEVKRITKENKTEEFLVAYNILIREKSPIEEINPQLIVGQEKEEALYRTINYISNDYVSIEERSFRMNQGDDVLQKEAVHILVIDSLPTIRKVNILDLLGNAGVEAIENGRKRVLSEKKDNSMLRKEEENENYGLERRLGHWLLKGRISYFEDDELATTDYNINLIPPSKLVFYDELSIPWTMVKDKVPTAVDVYTSPNKDIALVVTKNEVIVFGIEGQKLQQEPLEKIYLREGETVIMAEWAIGPYVENWEKALENYINNYIKN</sequence>
<dbReference type="OrthoDB" id="2677224at2"/>
<name>A0A239BUT5_9FIRM</name>
<evidence type="ECO:0000256" key="1">
    <source>
        <dbReference type="SAM" id="SignalP"/>
    </source>
</evidence>
<accession>A0A239BUT5</accession>
<reference evidence="2 3" key="1">
    <citation type="submission" date="2017-06" db="EMBL/GenBank/DDBJ databases">
        <authorList>
            <person name="Kim H.J."/>
            <person name="Triplett B.A."/>
        </authorList>
    </citation>
    <scope>NUCLEOTIDE SEQUENCE [LARGE SCALE GENOMIC DNA]</scope>
    <source>
        <strain evidence="2 3">SCA</strain>
    </source>
</reference>
<gene>
    <name evidence="2" type="ORF">SAMN05446037_1004116</name>
</gene>
<dbReference type="Proteomes" id="UP000198304">
    <property type="component" value="Unassembled WGS sequence"/>
</dbReference>
<feature type="chain" id="PRO_5038982460" description="Lipoprotein" evidence="1">
    <location>
        <begin position="23"/>
        <end position="504"/>
    </location>
</feature>
<evidence type="ECO:0008006" key="4">
    <source>
        <dbReference type="Google" id="ProtNLM"/>
    </source>
</evidence>
<dbReference type="AlphaFoldDB" id="A0A239BUT5"/>